<evidence type="ECO:0000313" key="2">
    <source>
        <dbReference type="EMBL" id="GGM77833.1"/>
    </source>
</evidence>
<dbReference type="Proteomes" id="UP000642070">
    <property type="component" value="Unassembled WGS sequence"/>
</dbReference>
<dbReference type="EMBL" id="BMPI01000076">
    <property type="protein sequence ID" value="GGM77833.1"/>
    <property type="molecule type" value="Genomic_DNA"/>
</dbReference>
<comment type="caution">
    <text evidence="1">The sequence shown here is derived from an EMBL/GenBank/DDBJ whole genome shotgun (WGS) entry which is preliminary data.</text>
</comment>
<reference evidence="1" key="2">
    <citation type="submission" date="2020-09" db="EMBL/GenBank/DDBJ databases">
        <authorList>
            <person name="Sun Q."/>
            <person name="Ohkuma M."/>
        </authorList>
    </citation>
    <scope>NUCLEOTIDE SEQUENCE</scope>
    <source>
        <strain evidence="1">JCM 19831</strain>
    </source>
</reference>
<reference evidence="1" key="1">
    <citation type="journal article" date="2014" name="Int. J. Syst. Evol. Microbiol.">
        <title>Complete genome sequence of Corynebacterium casei LMG S-19264T (=DSM 44701T), isolated from a smear-ripened cheese.</title>
        <authorList>
            <consortium name="US DOE Joint Genome Institute (JGI-PGF)"/>
            <person name="Walter F."/>
            <person name="Albersmeier A."/>
            <person name="Kalinowski J."/>
            <person name="Ruckert C."/>
        </authorList>
    </citation>
    <scope>NUCLEOTIDE SEQUENCE</scope>
    <source>
        <strain evidence="1">JCM 19831</strain>
    </source>
</reference>
<name>A0A917UBE3_9ACTN</name>
<dbReference type="AlphaFoldDB" id="A0A917UBE3"/>
<protein>
    <submittedName>
        <fullName evidence="1">Uncharacterized protein</fullName>
    </submittedName>
</protein>
<gene>
    <name evidence="1" type="ORF">GCM10007977_093570</name>
    <name evidence="2" type="ORF">GCM10007977_094120</name>
</gene>
<proteinExistence type="predicted"/>
<dbReference type="EMBL" id="BMPI01000075">
    <property type="protein sequence ID" value="GGM77350.1"/>
    <property type="molecule type" value="Genomic_DNA"/>
</dbReference>
<evidence type="ECO:0000313" key="1">
    <source>
        <dbReference type="EMBL" id="GGM77350.1"/>
    </source>
</evidence>
<evidence type="ECO:0000313" key="3">
    <source>
        <dbReference type="Proteomes" id="UP000642070"/>
    </source>
</evidence>
<accession>A0A917UBE3</accession>
<sequence>MSTAVREALEPLRRAILRAARAYADGCRADAAEAAGGMLRAARAEAEQIRLEARAAGLDDAAVLSAAERAHTRRAARAVVLAARRDTAEELRRRVSAALRAELGGGCLGPALADRARAVLGPQARIEPAGDGGVIGTLGNRRADCSIAALTEYAIARQAGRAAEVWT</sequence>
<dbReference type="RefSeq" id="WP_190256572.1">
    <property type="nucleotide sequence ID" value="NZ_BMPI01000075.1"/>
</dbReference>
<keyword evidence="3" id="KW-1185">Reference proteome</keyword>
<organism evidence="1 3">
    <name type="scientific">Dactylosporangium sucinum</name>
    <dbReference type="NCBI Taxonomy" id="1424081"/>
    <lineage>
        <taxon>Bacteria</taxon>
        <taxon>Bacillati</taxon>
        <taxon>Actinomycetota</taxon>
        <taxon>Actinomycetes</taxon>
        <taxon>Micromonosporales</taxon>
        <taxon>Micromonosporaceae</taxon>
        <taxon>Dactylosporangium</taxon>
    </lineage>
</organism>